<dbReference type="InterPro" id="IPR036844">
    <property type="entry name" value="Hint_dom_sf"/>
</dbReference>
<dbReference type="Proteomes" id="UP000186684">
    <property type="component" value="Unassembled WGS sequence"/>
</dbReference>
<accession>A0A1N7LA56</accession>
<dbReference type="SUPFAM" id="SSF51294">
    <property type="entry name" value="Hedgehog/intein (Hint) domain"/>
    <property type="match status" value="1"/>
</dbReference>
<gene>
    <name evidence="2" type="ORF">SAMN05421759_102517</name>
</gene>
<dbReference type="STRING" id="633194.SAMN05421759_102517"/>
<dbReference type="RefSeq" id="WP_076446042.1">
    <property type="nucleotide sequence ID" value="NZ_FTOQ01000002.1"/>
</dbReference>
<dbReference type="AlphaFoldDB" id="A0A1N7LA56"/>
<dbReference type="Gene3D" id="2.170.16.10">
    <property type="entry name" value="Hedgehog/Intein (Hint) domain"/>
    <property type="match status" value="1"/>
</dbReference>
<feature type="domain" description="Hedgehog/Intein (Hint)" evidence="1">
    <location>
        <begin position="149"/>
        <end position="285"/>
    </location>
</feature>
<evidence type="ECO:0000313" key="3">
    <source>
        <dbReference type="Proteomes" id="UP000186684"/>
    </source>
</evidence>
<evidence type="ECO:0000313" key="2">
    <source>
        <dbReference type="EMBL" id="SIS70765.1"/>
    </source>
</evidence>
<dbReference type="OrthoDB" id="6305173at2"/>
<name>A0A1N7LA56_9RHOB</name>
<evidence type="ECO:0000259" key="1">
    <source>
        <dbReference type="Pfam" id="PF13403"/>
    </source>
</evidence>
<reference evidence="3" key="1">
    <citation type="submission" date="2017-01" db="EMBL/GenBank/DDBJ databases">
        <authorList>
            <person name="Varghese N."/>
            <person name="Submissions S."/>
        </authorList>
    </citation>
    <scope>NUCLEOTIDE SEQUENCE [LARGE SCALE GENOMIC DNA]</scope>
    <source>
        <strain evidence="3">DSM 29430</strain>
    </source>
</reference>
<keyword evidence="3" id="KW-1185">Reference proteome</keyword>
<dbReference type="InterPro" id="IPR028992">
    <property type="entry name" value="Hedgehog/Intein_dom"/>
</dbReference>
<proteinExistence type="predicted"/>
<dbReference type="EMBL" id="FTOQ01000002">
    <property type="protein sequence ID" value="SIS70765.1"/>
    <property type="molecule type" value="Genomic_DNA"/>
</dbReference>
<dbReference type="CDD" id="cd00081">
    <property type="entry name" value="Hint"/>
    <property type="match status" value="1"/>
</dbReference>
<sequence length="338" mass="36592">MNTSVPPRSTQTLGVYRAEHFRVVNGANLGDPVSFADELMLDDLYRLSPVAAEVQLRVLARADAPFSIVAGSELGRAGADLHLDCAITLMSGDGQTHEAIILVETDAEGLAQELYLLPLAPLTPRLDYALVGIDTEGVLARFAQLACVSFTRGTLITLASGAQCPVEELQVGDRVLTRDDGPQAVRWIGQRTTRATGGFAPVQIRAGALNNTNDLVVSPDHRLFIYQREDALGTGRAEVLVRARHLVNGDTIRRLSGGFVDYYQMLFDQHEIIYAEGIAAESMLVDSRTRAILPSEMATVLGQLQRDHRRSGHSELEVGEEILAHLDAASVLRKSSGG</sequence>
<organism evidence="2 3">
    <name type="scientific">Roseivivax lentus</name>
    <dbReference type="NCBI Taxonomy" id="633194"/>
    <lineage>
        <taxon>Bacteria</taxon>
        <taxon>Pseudomonadati</taxon>
        <taxon>Pseudomonadota</taxon>
        <taxon>Alphaproteobacteria</taxon>
        <taxon>Rhodobacterales</taxon>
        <taxon>Roseobacteraceae</taxon>
        <taxon>Roseivivax</taxon>
    </lineage>
</organism>
<dbReference type="Pfam" id="PF13403">
    <property type="entry name" value="Hint_2"/>
    <property type="match status" value="1"/>
</dbReference>
<protein>
    <submittedName>
        <fullName evidence="2">Hint domain-containing protein</fullName>
    </submittedName>
</protein>